<evidence type="ECO:0000256" key="7">
    <source>
        <dbReference type="SAM" id="Phobius"/>
    </source>
</evidence>
<feature type="transmembrane region" description="Helical" evidence="7">
    <location>
        <begin position="481"/>
        <end position="498"/>
    </location>
</feature>
<evidence type="ECO:0000256" key="3">
    <source>
        <dbReference type="ARBA" id="ARBA00022692"/>
    </source>
</evidence>
<accession>A0ABX7B269</accession>
<dbReference type="Pfam" id="PF01040">
    <property type="entry name" value="UbiA"/>
    <property type="match status" value="1"/>
</dbReference>
<organism evidence="8 9">
    <name type="scientific">Skermanella cutis</name>
    <dbReference type="NCBI Taxonomy" id="2775420"/>
    <lineage>
        <taxon>Bacteria</taxon>
        <taxon>Pseudomonadati</taxon>
        <taxon>Pseudomonadota</taxon>
        <taxon>Alphaproteobacteria</taxon>
        <taxon>Rhodospirillales</taxon>
        <taxon>Azospirillaceae</taxon>
        <taxon>Skermanella</taxon>
    </lineage>
</organism>
<keyword evidence="2" id="KW-1003">Cell membrane</keyword>
<evidence type="ECO:0000313" key="8">
    <source>
        <dbReference type="EMBL" id="QQP87527.1"/>
    </source>
</evidence>
<feature type="transmembrane region" description="Helical" evidence="7">
    <location>
        <begin position="336"/>
        <end position="354"/>
    </location>
</feature>
<feature type="transmembrane region" description="Helical" evidence="7">
    <location>
        <begin position="285"/>
        <end position="303"/>
    </location>
</feature>
<dbReference type="CDD" id="cd13963">
    <property type="entry name" value="PT_UbiA_2"/>
    <property type="match status" value="1"/>
</dbReference>
<dbReference type="PANTHER" id="PTHR42723:SF1">
    <property type="entry name" value="CHLOROPHYLL SYNTHASE, CHLOROPLASTIC"/>
    <property type="match status" value="1"/>
</dbReference>
<dbReference type="PANTHER" id="PTHR42723">
    <property type="entry name" value="CHLOROPHYLL SYNTHASE"/>
    <property type="match status" value="1"/>
</dbReference>
<evidence type="ECO:0000256" key="4">
    <source>
        <dbReference type="ARBA" id="ARBA00022989"/>
    </source>
</evidence>
<dbReference type="SUPFAM" id="SSF56784">
    <property type="entry name" value="HAD-like"/>
    <property type="match status" value="1"/>
</dbReference>
<keyword evidence="3 7" id="KW-0812">Transmembrane</keyword>
<feature type="transmembrane region" description="Helical" evidence="7">
    <location>
        <begin position="360"/>
        <end position="381"/>
    </location>
</feature>
<dbReference type="InterPro" id="IPR000537">
    <property type="entry name" value="UbiA_prenyltransferase"/>
</dbReference>
<evidence type="ECO:0000256" key="5">
    <source>
        <dbReference type="ARBA" id="ARBA00023136"/>
    </source>
</evidence>
<feature type="region of interest" description="Disordered" evidence="6">
    <location>
        <begin position="1"/>
        <end position="30"/>
    </location>
</feature>
<dbReference type="EMBL" id="CP067420">
    <property type="protein sequence ID" value="QQP87527.1"/>
    <property type="molecule type" value="Genomic_DNA"/>
</dbReference>
<evidence type="ECO:0000313" key="9">
    <source>
        <dbReference type="Proteomes" id="UP000595197"/>
    </source>
</evidence>
<dbReference type="Gene3D" id="3.40.50.1000">
    <property type="entry name" value="HAD superfamily/HAD-like"/>
    <property type="match status" value="1"/>
</dbReference>
<feature type="transmembrane region" description="Helical" evidence="7">
    <location>
        <begin position="309"/>
        <end position="329"/>
    </location>
</feature>
<name>A0ABX7B269_9PROT</name>
<feature type="compositionally biased region" description="Low complexity" evidence="6">
    <location>
        <begin position="15"/>
        <end position="30"/>
    </location>
</feature>
<reference evidence="8" key="1">
    <citation type="submission" date="2021-02" db="EMBL/GenBank/DDBJ databases">
        <title>Skermanella TT6 skin isolate.</title>
        <authorList>
            <person name="Lee K."/>
            <person name="Ganzorig M."/>
        </authorList>
    </citation>
    <scope>NUCLEOTIDE SEQUENCE</scope>
    <source>
        <strain evidence="8">TT6</strain>
    </source>
</reference>
<dbReference type="NCBIfam" id="NF006088">
    <property type="entry name" value="PRK08238.1"/>
    <property type="match status" value="1"/>
</dbReference>
<evidence type="ECO:0000256" key="2">
    <source>
        <dbReference type="ARBA" id="ARBA00022475"/>
    </source>
</evidence>
<evidence type="ECO:0000256" key="1">
    <source>
        <dbReference type="ARBA" id="ARBA00004141"/>
    </source>
</evidence>
<dbReference type="InterPro" id="IPR050475">
    <property type="entry name" value="Prenyltransferase_related"/>
</dbReference>
<feature type="transmembrane region" description="Helical" evidence="7">
    <location>
        <begin position="443"/>
        <end position="461"/>
    </location>
</feature>
<comment type="subcellular location">
    <subcellularLocation>
        <location evidence="1">Membrane</location>
        <topology evidence="1">Multi-pass membrane protein</topology>
    </subcellularLocation>
</comment>
<feature type="transmembrane region" description="Helical" evidence="7">
    <location>
        <begin position="410"/>
        <end position="431"/>
    </location>
</feature>
<feature type="compositionally biased region" description="Basic and acidic residues" evidence="6">
    <location>
        <begin position="1"/>
        <end position="14"/>
    </location>
</feature>
<keyword evidence="5 7" id="KW-0472">Membrane</keyword>
<keyword evidence="4 7" id="KW-1133">Transmembrane helix</keyword>
<dbReference type="InterPro" id="IPR044878">
    <property type="entry name" value="UbiA_sf"/>
</dbReference>
<proteinExistence type="predicted"/>
<evidence type="ECO:0000256" key="6">
    <source>
        <dbReference type="SAM" id="MobiDB-lite"/>
    </source>
</evidence>
<dbReference type="InterPro" id="IPR023214">
    <property type="entry name" value="HAD_sf"/>
</dbReference>
<feature type="transmembrane region" description="Helical" evidence="7">
    <location>
        <begin position="248"/>
        <end position="265"/>
    </location>
</feature>
<dbReference type="Proteomes" id="UP000595197">
    <property type="component" value="Chromosome"/>
</dbReference>
<gene>
    <name evidence="8" type="ORF">IGS68_15605</name>
</gene>
<dbReference type="Gene3D" id="1.10.357.140">
    <property type="entry name" value="UbiA prenyltransferase"/>
    <property type="match status" value="1"/>
</dbReference>
<dbReference type="RefSeq" id="WP_201070801.1">
    <property type="nucleotide sequence ID" value="NZ_CP067420.1"/>
</dbReference>
<dbReference type="InterPro" id="IPR036412">
    <property type="entry name" value="HAD-like_sf"/>
</dbReference>
<keyword evidence="9" id="KW-1185">Reference proteome</keyword>
<protein>
    <submittedName>
        <fullName evidence="8">UbiA family prenyltransferase</fullName>
    </submittedName>
</protein>
<sequence length="500" mass="54292">MASMDAIDRSEPDHSQPSSSRNPASSARTRPVPLCVDMDGTLLNTDSLIECVFALIKDWRALFAMVGWLLKGKAHLKQQLALHARLDPALLPYNTGLLTWLHGQKRLGRRLILATAADHVIADAVARHLRIFDEVIASDGVNNLRGTAKAEAIDRHLGGQPYAYAGNDFSDLEIWRHADSAVLVNAPKSVCKAAAEVTQIEAHVDDRAPWTRALLKALRPHQWVKNILVFVPIVTASALFDLAAWGDALLMFVAFCCTASAIYMINDLTDLAADRQHHRKRNRPFASGALPLYHGPIVAPGLLLLGGALAALAGAFGVVVLYAVCSILYSFKLKSMALVDLFMLAALYTIRLFGGGEASGYPVSLWLLGFSSFVFLSLAIVKRVAELMALPPENKGKPAGRGYRAGDLDILRLMGVASSFTSCLVLALYVQSDLALGLNALDALYWAIVPLMLFWQCRLWLATSRGKMHDDPIVFAAKDPVSWVVCGAVFAIVAIAHLPV</sequence>